<keyword evidence="5 8" id="KW-0808">Transferase</keyword>
<gene>
    <name evidence="8" type="ORF">RUMCAL_01129</name>
</gene>
<dbReference type="PANTHER" id="PTHR42790">
    <property type="entry name" value="AMINOTRANSFERASE"/>
    <property type="match status" value="1"/>
</dbReference>
<evidence type="ECO:0000256" key="5">
    <source>
        <dbReference type="ARBA" id="ARBA00022679"/>
    </source>
</evidence>
<keyword evidence="9" id="KW-1185">Reference proteome</keyword>
<dbReference type="Proteomes" id="UP000016662">
    <property type="component" value="Unassembled WGS sequence"/>
</dbReference>
<dbReference type="PANTHER" id="PTHR42790:SF19">
    <property type="entry name" value="KYNURENINE_ALPHA-AMINOADIPATE AMINOTRANSFERASE, MITOCHONDRIAL"/>
    <property type="match status" value="1"/>
</dbReference>
<proteinExistence type="inferred from homology"/>
<comment type="cofactor">
    <cofactor evidence="1">
        <name>pyridoxal 5'-phosphate</name>
        <dbReference type="ChEBI" id="CHEBI:597326"/>
    </cofactor>
</comment>
<dbReference type="Gene3D" id="3.90.1150.10">
    <property type="entry name" value="Aspartate Aminotransferase, domain 1"/>
    <property type="match status" value="1"/>
</dbReference>
<dbReference type="InterPro" id="IPR050859">
    <property type="entry name" value="Class-I_PLP-dep_aminotransf"/>
</dbReference>
<dbReference type="EMBL" id="AWVF01000131">
    <property type="protein sequence ID" value="ERJ96524.1"/>
    <property type="molecule type" value="Genomic_DNA"/>
</dbReference>
<dbReference type="CDD" id="cd00609">
    <property type="entry name" value="AAT_like"/>
    <property type="match status" value="1"/>
</dbReference>
<protein>
    <submittedName>
        <fullName evidence="8">Aminotransferase, class I/II</fullName>
    </submittedName>
</protein>
<dbReference type="GO" id="GO:0030170">
    <property type="term" value="F:pyridoxal phosphate binding"/>
    <property type="evidence" value="ECO:0007669"/>
    <property type="project" value="InterPro"/>
</dbReference>
<dbReference type="Pfam" id="PF00155">
    <property type="entry name" value="Aminotran_1_2"/>
    <property type="match status" value="1"/>
</dbReference>
<comment type="subunit">
    <text evidence="3">Homodimer.</text>
</comment>
<dbReference type="RefSeq" id="WP_021682590.1">
    <property type="nucleotide sequence ID" value="NZ_KI260426.1"/>
</dbReference>
<dbReference type="InterPro" id="IPR015421">
    <property type="entry name" value="PyrdxlP-dep_Trfase_major"/>
</dbReference>
<feature type="domain" description="Aminotransferase class I/classII large" evidence="7">
    <location>
        <begin position="28"/>
        <end position="386"/>
    </location>
</feature>
<organism evidence="8 9">
    <name type="scientific">Ruminococcus callidus ATCC 27760</name>
    <dbReference type="NCBI Taxonomy" id="411473"/>
    <lineage>
        <taxon>Bacteria</taxon>
        <taxon>Bacillati</taxon>
        <taxon>Bacillota</taxon>
        <taxon>Clostridia</taxon>
        <taxon>Eubacteriales</taxon>
        <taxon>Oscillospiraceae</taxon>
        <taxon>Ruminococcus</taxon>
    </lineage>
</organism>
<dbReference type="GO" id="GO:1901605">
    <property type="term" value="P:alpha-amino acid metabolic process"/>
    <property type="evidence" value="ECO:0007669"/>
    <property type="project" value="TreeGrafter"/>
</dbReference>
<dbReference type="PATRIC" id="fig|411473.3.peg.932"/>
<dbReference type="HOGENOM" id="CLU_017584_0_6_9"/>
<reference evidence="8 9" key="1">
    <citation type="submission" date="2013-07" db="EMBL/GenBank/DDBJ databases">
        <authorList>
            <person name="Weinstock G."/>
            <person name="Sodergren E."/>
            <person name="Wylie T."/>
            <person name="Fulton L."/>
            <person name="Fulton R."/>
            <person name="Fronick C."/>
            <person name="O'Laughlin M."/>
            <person name="Godfrey J."/>
            <person name="Miner T."/>
            <person name="Herter B."/>
            <person name="Appelbaum E."/>
            <person name="Cordes M."/>
            <person name="Lek S."/>
            <person name="Wollam A."/>
            <person name="Pepin K.H."/>
            <person name="Palsikar V.B."/>
            <person name="Mitreva M."/>
            <person name="Wilson R.K."/>
        </authorList>
    </citation>
    <scope>NUCLEOTIDE SEQUENCE [LARGE SCALE GENOMIC DNA]</scope>
    <source>
        <strain evidence="8 9">ATCC 27760</strain>
    </source>
</reference>
<keyword evidence="4 8" id="KW-0032">Aminotransferase</keyword>
<dbReference type="InterPro" id="IPR015424">
    <property type="entry name" value="PyrdxlP-dep_Trfase"/>
</dbReference>
<evidence type="ECO:0000256" key="6">
    <source>
        <dbReference type="ARBA" id="ARBA00022898"/>
    </source>
</evidence>
<dbReference type="InterPro" id="IPR004839">
    <property type="entry name" value="Aminotransferase_I/II_large"/>
</dbReference>
<evidence type="ECO:0000256" key="1">
    <source>
        <dbReference type="ARBA" id="ARBA00001933"/>
    </source>
</evidence>
<evidence type="ECO:0000256" key="3">
    <source>
        <dbReference type="ARBA" id="ARBA00011738"/>
    </source>
</evidence>
<evidence type="ECO:0000259" key="7">
    <source>
        <dbReference type="Pfam" id="PF00155"/>
    </source>
</evidence>
<comment type="similarity">
    <text evidence="2">Belongs to the class-I pyridoxal-phosphate-dependent aminotransferase family.</text>
</comment>
<dbReference type="OrthoDB" id="9802328at2"/>
<accession>U2M449</accession>
<keyword evidence="6" id="KW-0663">Pyridoxal phosphate</keyword>
<evidence type="ECO:0000256" key="4">
    <source>
        <dbReference type="ARBA" id="ARBA00022576"/>
    </source>
</evidence>
<comment type="caution">
    <text evidence="8">The sequence shown here is derived from an EMBL/GenBank/DDBJ whole genome shotgun (WGS) entry which is preliminary data.</text>
</comment>
<name>U2M449_9FIRM</name>
<evidence type="ECO:0000313" key="8">
    <source>
        <dbReference type="EMBL" id="ERJ96524.1"/>
    </source>
</evidence>
<sequence length="398" mass="44214">MQYKFAENVDALQPSAIREILKFTSMPDVISFAAGNPAPEAFPVDTIRKISAELFEKDPILALQYNITEGYPKLRDLLKQRMAAQQCFDADADDLITTSGAQQANELSCKVLLNRGDTLFCEAPSFIGSLNAFRSYGVDLVGIPMEQDGMDLAAMEEAVKASKSPKLVYVIPNFQNPTGRVMSLEKRKGLYELACKYDFIILEDNPYGDLRFAGNDVPSIKSMDTEHRVIYSGTFSKILAPGLRVGYVSAPKEIIAKITVCKQVADVHTNIWAQAVCAEFLERTDMDTYLKKLRAVYRRKCNLMADGIRRHFSSKVQWEMPQGGLFLWCTLPDDCDMPAFCTKAVQEYSIAVVPGNAFLVDETAPTTSFRLNFSTPSDEQIVKGIEILGGMTKKILGA</sequence>
<dbReference type="Gene3D" id="3.40.640.10">
    <property type="entry name" value="Type I PLP-dependent aspartate aminotransferase-like (Major domain)"/>
    <property type="match status" value="1"/>
</dbReference>
<dbReference type="SUPFAM" id="SSF53383">
    <property type="entry name" value="PLP-dependent transferases"/>
    <property type="match status" value="1"/>
</dbReference>
<dbReference type="InterPro" id="IPR015422">
    <property type="entry name" value="PyrdxlP-dep_Trfase_small"/>
</dbReference>
<dbReference type="AlphaFoldDB" id="U2M449"/>
<evidence type="ECO:0000313" key="9">
    <source>
        <dbReference type="Proteomes" id="UP000016662"/>
    </source>
</evidence>
<dbReference type="GO" id="GO:0008483">
    <property type="term" value="F:transaminase activity"/>
    <property type="evidence" value="ECO:0007669"/>
    <property type="project" value="UniProtKB-KW"/>
</dbReference>
<dbReference type="STRING" id="411473.RUMCAL_01129"/>
<dbReference type="FunFam" id="3.40.640.10:FF:000053">
    <property type="entry name" value="Aminotransferase, class I"/>
    <property type="match status" value="1"/>
</dbReference>
<dbReference type="eggNOG" id="COG1167">
    <property type="taxonomic scope" value="Bacteria"/>
</dbReference>
<evidence type="ECO:0000256" key="2">
    <source>
        <dbReference type="ARBA" id="ARBA00007441"/>
    </source>
</evidence>